<organism evidence="1">
    <name type="scientific">Faunusvirus sp</name>
    <dbReference type="NCBI Taxonomy" id="2487766"/>
    <lineage>
        <taxon>Viruses</taxon>
        <taxon>Varidnaviria</taxon>
        <taxon>Bamfordvirae</taxon>
        <taxon>Nucleocytoviricota</taxon>
        <taxon>Megaviricetes</taxon>
        <taxon>Imitervirales</taxon>
        <taxon>Mimiviridae</taxon>
    </lineage>
</organism>
<proteinExistence type="predicted"/>
<dbReference type="EMBL" id="MK072164">
    <property type="protein sequence ID" value="AYV79655.1"/>
    <property type="molecule type" value="Genomic_DNA"/>
</dbReference>
<reference evidence="1" key="1">
    <citation type="submission" date="2018-10" db="EMBL/GenBank/DDBJ databases">
        <title>Hidden diversity of soil giant viruses.</title>
        <authorList>
            <person name="Schulz F."/>
            <person name="Alteio L."/>
            <person name="Goudeau D."/>
            <person name="Ryan E.M."/>
            <person name="Malmstrom R.R."/>
            <person name="Blanchard J."/>
            <person name="Woyke T."/>
        </authorList>
    </citation>
    <scope>NUCLEOTIDE SEQUENCE</scope>
    <source>
        <strain evidence="1">FNV1</strain>
    </source>
</reference>
<name>A0A3G4ZXM0_9VIRU</name>
<evidence type="ECO:0000313" key="1">
    <source>
        <dbReference type="EMBL" id="AYV79655.1"/>
    </source>
</evidence>
<accession>A0A3G4ZXM0</accession>
<sequence length="254" mass="28504">MANFKKSFFETISEPNCGDIENFDTGKLLQALHSIDPKLIDFKPIDFKPIETKSEAKSAARATHYGYPIHIRQAWEEIDRAIVAKQLASSRTIKQPEIAKVEAKLPEIAKVEAKLPEIYQFDPSTRPLSIPERIANQQQTLVQMAAKIDALTALCTAQADAMRAMETRLTEKDSHLQAQIETFHTFIPCIRGNAVRVTGISRTVDETTARVDHLMNAFDVIIPRVNEVVIQTNHNTIDITKTIDMLRKVAAVTL</sequence>
<gene>
    <name evidence="1" type="ORF">Faunusvirus33_9</name>
</gene>
<protein>
    <submittedName>
        <fullName evidence="1">Uncharacterized protein</fullName>
    </submittedName>
</protein>